<keyword evidence="6 8" id="KW-1133">Transmembrane helix</keyword>
<accession>A0A401UMQ9</accession>
<feature type="transmembrane region" description="Helical" evidence="8">
    <location>
        <begin position="213"/>
        <end position="230"/>
    </location>
</feature>
<evidence type="ECO:0000256" key="8">
    <source>
        <dbReference type="SAM" id="Phobius"/>
    </source>
</evidence>
<feature type="transmembrane region" description="Helical" evidence="8">
    <location>
        <begin position="266"/>
        <end position="288"/>
    </location>
</feature>
<keyword evidence="4" id="KW-0309">Germination</keyword>
<evidence type="ECO:0000256" key="7">
    <source>
        <dbReference type="ARBA" id="ARBA00023136"/>
    </source>
</evidence>
<evidence type="ECO:0000313" key="9">
    <source>
        <dbReference type="EMBL" id="GCD10817.1"/>
    </source>
</evidence>
<comment type="subcellular location">
    <subcellularLocation>
        <location evidence="1">Membrane</location>
        <topology evidence="1">Multi-pass membrane protein</topology>
    </subcellularLocation>
</comment>
<evidence type="ECO:0000256" key="1">
    <source>
        <dbReference type="ARBA" id="ARBA00004141"/>
    </source>
</evidence>
<keyword evidence="3" id="KW-0813">Transport</keyword>
<dbReference type="InterPro" id="IPR004761">
    <property type="entry name" value="Spore_GerAB"/>
</dbReference>
<feature type="transmembrane region" description="Helical" evidence="8">
    <location>
        <begin position="66"/>
        <end position="91"/>
    </location>
</feature>
<feature type="transmembrane region" description="Helical" evidence="8">
    <location>
        <begin position="143"/>
        <end position="163"/>
    </location>
</feature>
<feature type="transmembrane region" description="Helical" evidence="8">
    <location>
        <begin position="36"/>
        <end position="54"/>
    </location>
</feature>
<dbReference type="GO" id="GO:0016020">
    <property type="term" value="C:membrane"/>
    <property type="evidence" value="ECO:0007669"/>
    <property type="project" value="UniProtKB-SubCell"/>
</dbReference>
<comment type="caution">
    <text evidence="9">The sequence shown here is derived from an EMBL/GenBank/DDBJ whole genome shotgun (WGS) entry which is preliminary data.</text>
</comment>
<feature type="transmembrane region" description="Helical" evidence="8">
    <location>
        <begin position="115"/>
        <end position="131"/>
    </location>
</feature>
<protein>
    <recommendedName>
        <fullName evidence="11">Germination protein</fullName>
    </recommendedName>
</protein>
<dbReference type="Pfam" id="PF03845">
    <property type="entry name" value="Spore_permease"/>
    <property type="match status" value="1"/>
</dbReference>
<dbReference type="RefSeq" id="WP_125002056.1">
    <property type="nucleotide sequence ID" value="NZ_BHYK01000012.1"/>
</dbReference>
<dbReference type="Proteomes" id="UP000287872">
    <property type="component" value="Unassembled WGS sequence"/>
</dbReference>
<name>A0A401UMQ9_9CLOT</name>
<organism evidence="9 10">
    <name type="scientific">Clostridium tagluense</name>
    <dbReference type="NCBI Taxonomy" id="360422"/>
    <lineage>
        <taxon>Bacteria</taxon>
        <taxon>Bacillati</taxon>
        <taxon>Bacillota</taxon>
        <taxon>Clostridia</taxon>
        <taxon>Eubacteriales</taxon>
        <taxon>Clostridiaceae</taxon>
        <taxon>Clostridium</taxon>
    </lineage>
</organism>
<evidence type="ECO:0000256" key="4">
    <source>
        <dbReference type="ARBA" id="ARBA00022544"/>
    </source>
</evidence>
<dbReference type="GO" id="GO:0009847">
    <property type="term" value="P:spore germination"/>
    <property type="evidence" value="ECO:0007669"/>
    <property type="project" value="InterPro"/>
</dbReference>
<feature type="transmembrane region" description="Helical" evidence="8">
    <location>
        <begin position="332"/>
        <end position="352"/>
    </location>
</feature>
<dbReference type="NCBIfam" id="TIGR00912">
    <property type="entry name" value="2A0309"/>
    <property type="match status" value="1"/>
</dbReference>
<gene>
    <name evidence="9" type="ORF">Ctaglu_24400</name>
</gene>
<dbReference type="PANTHER" id="PTHR34975">
    <property type="entry name" value="SPORE GERMINATION PROTEIN A2"/>
    <property type="match status" value="1"/>
</dbReference>
<evidence type="ECO:0000256" key="5">
    <source>
        <dbReference type="ARBA" id="ARBA00022692"/>
    </source>
</evidence>
<evidence type="ECO:0000256" key="3">
    <source>
        <dbReference type="ARBA" id="ARBA00022448"/>
    </source>
</evidence>
<dbReference type="EMBL" id="BHYK01000012">
    <property type="protein sequence ID" value="GCD10817.1"/>
    <property type="molecule type" value="Genomic_DNA"/>
</dbReference>
<comment type="similarity">
    <text evidence="2">Belongs to the amino acid-polyamine-organocation (APC) superfamily. Spore germination protein (SGP) (TC 2.A.3.9) family.</text>
</comment>
<sequence length="370" mass="41509">MKNEVISERQATILIILFIIGSSFLAGSGGQAKQDAWIAVIIAITWSIILLLIFSRILSLFPGKDLFDILQILMGKFLGNLISILMIWFAFHDGTLILRTLSDFTSALVFDETPVVLPMIFFTILLIWCTKEGIEVLGRWSEFFIWVVILIFLTISILAIPQMNISRLKPILNNGVTALLKGAFSSFSYPLGETVIFTMVFSNISKVKNYKKTFILGLFIGGGLILLSTLRNTLILGSNTISRVYFPSPIAISLIHLGELLERLEMLAVIIFLVCIFVKVCICIFAVCNGISKVFGFDDYKFITTPVALLMLSFSFFVYKSIMEMSFWTSNIWPYYSFVFEVIIPLIIFVVAEIRSRILVATSVTTGNKG</sequence>
<evidence type="ECO:0000256" key="2">
    <source>
        <dbReference type="ARBA" id="ARBA00007998"/>
    </source>
</evidence>
<dbReference type="AlphaFoldDB" id="A0A401UMQ9"/>
<evidence type="ECO:0000313" key="10">
    <source>
        <dbReference type="Proteomes" id="UP000287872"/>
    </source>
</evidence>
<reference evidence="9 10" key="1">
    <citation type="submission" date="2018-11" db="EMBL/GenBank/DDBJ databases">
        <title>Genome sequencing and assembly of Clostridium tagluense strain A121.</title>
        <authorList>
            <person name="Murakami T."/>
            <person name="Segawa T."/>
            <person name="Shcherbakova V.A."/>
            <person name="Mori H."/>
            <person name="Yoshimura Y."/>
        </authorList>
    </citation>
    <scope>NUCLEOTIDE SEQUENCE [LARGE SCALE GENOMIC DNA]</scope>
    <source>
        <strain evidence="9 10">A121</strain>
    </source>
</reference>
<keyword evidence="5 8" id="KW-0812">Transmembrane</keyword>
<feature type="transmembrane region" description="Helical" evidence="8">
    <location>
        <begin position="12"/>
        <end position="30"/>
    </location>
</feature>
<proteinExistence type="inferred from homology"/>
<dbReference type="PANTHER" id="PTHR34975:SF2">
    <property type="entry name" value="SPORE GERMINATION PROTEIN A2"/>
    <property type="match status" value="1"/>
</dbReference>
<feature type="transmembrane region" description="Helical" evidence="8">
    <location>
        <begin position="183"/>
        <end position="201"/>
    </location>
</feature>
<keyword evidence="10" id="KW-1185">Reference proteome</keyword>
<feature type="transmembrane region" description="Helical" evidence="8">
    <location>
        <begin position="300"/>
        <end position="320"/>
    </location>
</feature>
<evidence type="ECO:0000256" key="6">
    <source>
        <dbReference type="ARBA" id="ARBA00022989"/>
    </source>
</evidence>
<evidence type="ECO:0008006" key="11">
    <source>
        <dbReference type="Google" id="ProtNLM"/>
    </source>
</evidence>
<dbReference type="OrthoDB" id="1675410at2"/>
<keyword evidence="7 8" id="KW-0472">Membrane</keyword>